<evidence type="ECO:0000256" key="1">
    <source>
        <dbReference type="SAM" id="MobiDB-lite"/>
    </source>
</evidence>
<feature type="compositionally biased region" description="Polar residues" evidence="1">
    <location>
        <begin position="1"/>
        <end position="17"/>
    </location>
</feature>
<feature type="compositionally biased region" description="Polar residues" evidence="1">
    <location>
        <begin position="61"/>
        <end position="70"/>
    </location>
</feature>
<comment type="caution">
    <text evidence="2">The sequence shown here is derived from an EMBL/GenBank/DDBJ whole genome shotgun (WGS) entry which is preliminary data.</text>
</comment>
<dbReference type="AlphaFoldDB" id="A0AAV5GRX0"/>
<name>A0AAV5GRX0_9BASI</name>
<evidence type="ECO:0000313" key="2">
    <source>
        <dbReference type="EMBL" id="GJN92237.1"/>
    </source>
</evidence>
<protein>
    <submittedName>
        <fullName evidence="2">Uncharacterized protein</fullName>
    </submittedName>
</protein>
<dbReference type="EMBL" id="BQKY01000010">
    <property type="protein sequence ID" value="GJN92237.1"/>
    <property type="molecule type" value="Genomic_DNA"/>
</dbReference>
<evidence type="ECO:0000313" key="3">
    <source>
        <dbReference type="Proteomes" id="UP001342314"/>
    </source>
</evidence>
<feature type="region of interest" description="Disordered" evidence="1">
    <location>
        <begin position="1"/>
        <end position="82"/>
    </location>
</feature>
<dbReference type="Proteomes" id="UP001342314">
    <property type="component" value="Unassembled WGS sequence"/>
</dbReference>
<reference evidence="2 3" key="1">
    <citation type="submission" date="2021-12" db="EMBL/GenBank/DDBJ databases">
        <title>High titer production of polyol ester of fatty acids by Rhodotorula paludigena BS15 towards product separation-free biomass refinery.</title>
        <authorList>
            <person name="Mano J."/>
            <person name="Ono H."/>
            <person name="Tanaka T."/>
            <person name="Naito K."/>
            <person name="Sushida H."/>
            <person name="Ike M."/>
            <person name="Tokuyasu K."/>
            <person name="Kitaoka M."/>
        </authorList>
    </citation>
    <scope>NUCLEOTIDE SEQUENCE [LARGE SCALE GENOMIC DNA]</scope>
    <source>
        <strain evidence="2 3">BS15</strain>
    </source>
</reference>
<sequence>MSSESTTTSNPFEQVQQPAGGLSEPGEIAPSQPRSPSLTRACSGDPENQLGSKEHDDQSGEDNAQSSCPSSEDEHPGPAIYPVINPLTYGSGMLIAAACTSDGRFACSPYTPEEQIRRYHEAKAKEQQGEGGEEA</sequence>
<accession>A0AAV5GRX0</accession>
<gene>
    <name evidence="2" type="ORF">Rhopal_005267-T1</name>
</gene>
<keyword evidence="3" id="KW-1185">Reference proteome</keyword>
<proteinExistence type="predicted"/>
<organism evidence="2 3">
    <name type="scientific">Rhodotorula paludigena</name>
    <dbReference type="NCBI Taxonomy" id="86838"/>
    <lineage>
        <taxon>Eukaryota</taxon>
        <taxon>Fungi</taxon>
        <taxon>Dikarya</taxon>
        <taxon>Basidiomycota</taxon>
        <taxon>Pucciniomycotina</taxon>
        <taxon>Microbotryomycetes</taxon>
        <taxon>Sporidiobolales</taxon>
        <taxon>Sporidiobolaceae</taxon>
        <taxon>Rhodotorula</taxon>
    </lineage>
</organism>